<evidence type="ECO:0000313" key="1">
    <source>
        <dbReference type="EMBL" id="KAI0046531.1"/>
    </source>
</evidence>
<organism evidence="1 2">
    <name type="scientific">Auriscalpium vulgare</name>
    <dbReference type="NCBI Taxonomy" id="40419"/>
    <lineage>
        <taxon>Eukaryota</taxon>
        <taxon>Fungi</taxon>
        <taxon>Dikarya</taxon>
        <taxon>Basidiomycota</taxon>
        <taxon>Agaricomycotina</taxon>
        <taxon>Agaricomycetes</taxon>
        <taxon>Russulales</taxon>
        <taxon>Auriscalpiaceae</taxon>
        <taxon>Auriscalpium</taxon>
    </lineage>
</organism>
<proteinExistence type="predicted"/>
<gene>
    <name evidence="1" type="ORF">FA95DRAFT_1559989</name>
</gene>
<evidence type="ECO:0000313" key="2">
    <source>
        <dbReference type="Proteomes" id="UP000814033"/>
    </source>
</evidence>
<reference evidence="1" key="1">
    <citation type="submission" date="2021-02" db="EMBL/GenBank/DDBJ databases">
        <authorList>
            <consortium name="DOE Joint Genome Institute"/>
            <person name="Ahrendt S."/>
            <person name="Looney B.P."/>
            <person name="Miyauchi S."/>
            <person name="Morin E."/>
            <person name="Drula E."/>
            <person name="Courty P.E."/>
            <person name="Chicoki N."/>
            <person name="Fauchery L."/>
            <person name="Kohler A."/>
            <person name="Kuo A."/>
            <person name="Labutti K."/>
            <person name="Pangilinan J."/>
            <person name="Lipzen A."/>
            <person name="Riley R."/>
            <person name="Andreopoulos W."/>
            <person name="He G."/>
            <person name="Johnson J."/>
            <person name="Barry K.W."/>
            <person name="Grigoriev I.V."/>
            <person name="Nagy L."/>
            <person name="Hibbett D."/>
            <person name="Henrissat B."/>
            <person name="Matheny P.B."/>
            <person name="Labbe J."/>
            <person name="Martin F."/>
        </authorList>
    </citation>
    <scope>NUCLEOTIDE SEQUENCE</scope>
    <source>
        <strain evidence="1">FP105234-sp</strain>
    </source>
</reference>
<dbReference type="EMBL" id="MU275923">
    <property type="protein sequence ID" value="KAI0046531.1"/>
    <property type="molecule type" value="Genomic_DNA"/>
</dbReference>
<dbReference type="Proteomes" id="UP000814033">
    <property type="component" value="Unassembled WGS sequence"/>
</dbReference>
<protein>
    <submittedName>
        <fullName evidence="1">Uncharacterized protein</fullName>
    </submittedName>
</protein>
<keyword evidence="2" id="KW-1185">Reference proteome</keyword>
<sequence>MSTSSANIMRATDSDIDCASHGAPATFPVTVTKDEDYWFTDGSIVILCGDTGFRVHADFLAQYTAVFVTNASTEVFDGCPECAPSTALRLSR</sequence>
<comment type="caution">
    <text evidence="1">The sequence shown here is derived from an EMBL/GenBank/DDBJ whole genome shotgun (WGS) entry which is preliminary data.</text>
</comment>
<reference evidence="1" key="2">
    <citation type="journal article" date="2022" name="New Phytol.">
        <title>Evolutionary transition to the ectomycorrhizal habit in the genomes of a hyperdiverse lineage of mushroom-forming fungi.</title>
        <authorList>
            <person name="Looney B."/>
            <person name="Miyauchi S."/>
            <person name="Morin E."/>
            <person name="Drula E."/>
            <person name="Courty P.E."/>
            <person name="Kohler A."/>
            <person name="Kuo A."/>
            <person name="LaButti K."/>
            <person name="Pangilinan J."/>
            <person name="Lipzen A."/>
            <person name="Riley R."/>
            <person name="Andreopoulos W."/>
            <person name="He G."/>
            <person name="Johnson J."/>
            <person name="Nolan M."/>
            <person name="Tritt A."/>
            <person name="Barry K.W."/>
            <person name="Grigoriev I.V."/>
            <person name="Nagy L.G."/>
            <person name="Hibbett D."/>
            <person name="Henrissat B."/>
            <person name="Matheny P.B."/>
            <person name="Labbe J."/>
            <person name="Martin F.M."/>
        </authorList>
    </citation>
    <scope>NUCLEOTIDE SEQUENCE</scope>
    <source>
        <strain evidence="1">FP105234-sp</strain>
    </source>
</reference>
<name>A0ACB8RSD3_9AGAM</name>
<accession>A0ACB8RSD3</accession>